<sequence>MTKIHEKSGKVMSLRSTAAPIREPAGSTASSDGAGRSTGSAIHSTHLGSSGDPGIDDRVSGQEFRSRNQEVLAPEGFPGHEGIEGKGVGSGPDRLSSPGTQDPRKQPQNEQNPESHFVTFSTERISPPPGSAG</sequence>
<name>Q58KF4_9BACT</name>
<keyword evidence="2" id="KW-0614">Plasmid</keyword>
<gene>
    <name evidence="2" type="primary">ORF133</name>
</gene>
<feature type="region of interest" description="Disordered" evidence="1">
    <location>
        <begin position="1"/>
        <end position="133"/>
    </location>
</feature>
<feature type="compositionally biased region" description="Polar residues" evidence="1">
    <location>
        <begin position="108"/>
        <end position="124"/>
    </location>
</feature>
<feature type="compositionally biased region" description="Polar residues" evidence="1">
    <location>
        <begin position="27"/>
        <end position="48"/>
    </location>
</feature>
<dbReference type="EMBL" id="AY941098">
    <property type="protein sequence ID" value="AAX36041.1"/>
    <property type="molecule type" value="Genomic_DNA"/>
</dbReference>
<geneLocation type="plasmid" evidence="2">
    <name>p49879.1</name>
</geneLocation>
<proteinExistence type="predicted"/>
<protein>
    <submittedName>
        <fullName evidence="2">ORF133</fullName>
    </submittedName>
</protein>
<accession>Q58KF4</accession>
<evidence type="ECO:0000313" key="2">
    <source>
        <dbReference type="EMBL" id="AAX36041.1"/>
    </source>
</evidence>
<reference evidence="2" key="1">
    <citation type="journal article" date="2005" name="Appl. Environ. Microbiol.">
        <title>Isolation, Sequence Analysis, and Comparison of Two Plasmids (28 and 29 Kilobases) from the Biomining Bacterium Leptospirillum ferrooxidans ATCC 49879.</title>
        <authorList>
            <person name="Coram N.J."/>
            <person name="van Zyl L.J."/>
            <person name="Rawlings D.E."/>
        </authorList>
    </citation>
    <scope>NUCLEOTIDE SEQUENCE</scope>
    <source>
        <strain evidence="2">ATCC 49879</strain>
        <plasmid evidence="2">p49879.1</plasmid>
    </source>
</reference>
<evidence type="ECO:0000256" key="1">
    <source>
        <dbReference type="SAM" id="MobiDB-lite"/>
    </source>
</evidence>
<feature type="compositionally biased region" description="Basic and acidic residues" evidence="1">
    <location>
        <begin position="55"/>
        <end position="68"/>
    </location>
</feature>
<dbReference type="AlphaFoldDB" id="Q58KF4"/>
<organism evidence="2">
    <name type="scientific">Leptospirillum ferrooxidans</name>
    <dbReference type="NCBI Taxonomy" id="180"/>
    <lineage>
        <taxon>Bacteria</taxon>
        <taxon>Pseudomonadati</taxon>
        <taxon>Nitrospirota</taxon>
        <taxon>Nitrospiria</taxon>
        <taxon>Nitrospirales</taxon>
        <taxon>Nitrospiraceae</taxon>
        <taxon>Leptospirillum</taxon>
    </lineage>
</organism>